<dbReference type="PANTHER" id="PTHR10869:SF236">
    <property type="entry name" value="PROLYL 4-HYDROXYLASE ALPHA SUBUNIT DOMAIN-CONTAINING PROTEIN"/>
    <property type="match status" value="1"/>
</dbReference>
<keyword evidence="9" id="KW-1185">Reference proteome</keyword>
<dbReference type="InterPro" id="IPR045054">
    <property type="entry name" value="P4HA-like"/>
</dbReference>
<keyword evidence="5" id="KW-0560">Oxidoreductase</keyword>
<dbReference type="InterPro" id="IPR044862">
    <property type="entry name" value="Pro_4_hyd_alph_FE2OG_OXY"/>
</dbReference>
<dbReference type="SMART" id="SM00702">
    <property type="entry name" value="P4Hc"/>
    <property type="match status" value="1"/>
</dbReference>
<dbReference type="GO" id="GO:0031418">
    <property type="term" value="F:L-ascorbic acid binding"/>
    <property type="evidence" value="ECO:0007669"/>
    <property type="project" value="UniProtKB-KW"/>
</dbReference>
<evidence type="ECO:0000259" key="7">
    <source>
        <dbReference type="PROSITE" id="PS51471"/>
    </source>
</evidence>
<dbReference type="EMBL" id="WIXK01000003">
    <property type="protein sequence ID" value="MQY42619.1"/>
    <property type="molecule type" value="Genomic_DNA"/>
</dbReference>
<evidence type="ECO:0000256" key="3">
    <source>
        <dbReference type="ARBA" id="ARBA00022896"/>
    </source>
</evidence>
<protein>
    <submittedName>
        <fullName evidence="8">Iron-regulated protein</fullName>
    </submittedName>
</protein>
<dbReference type="PROSITE" id="PS51471">
    <property type="entry name" value="FE2OG_OXY"/>
    <property type="match status" value="1"/>
</dbReference>
<accession>A0A844ALN6</accession>
<feature type="domain" description="Fe2OG dioxygenase" evidence="7">
    <location>
        <begin position="88"/>
        <end position="191"/>
    </location>
</feature>
<organism evidence="8 9">
    <name type="scientific">Tritonibacter aquimaris</name>
    <dbReference type="NCBI Taxonomy" id="2663379"/>
    <lineage>
        <taxon>Bacteria</taxon>
        <taxon>Pseudomonadati</taxon>
        <taxon>Pseudomonadota</taxon>
        <taxon>Alphaproteobacteria</taxon>
        <taxon>Rhodobacterales</taxon>
        <taxon>Paracoccaceae</taxon>
        <taxon>Tritonibacter</taxon>
    </lineage>
</organism>
<evidence type="ECO:0000313" key="9">
    <source>
        <dbReference type="Proteomes" id="UP000436694"/>
    </source>
</evidence>
<proteinExistence type="predicted"/>
<dbReference type="GO" id="GO:0004656">
    <property type="term" value="F:procollagen-proline 4-dioxygenase activity"/>
    <property type="evidence" value="ECO:0007669"/>
    <property type="project" value="TreeGrafter"/>
</dbReference>
<comment type="cofactor">
    <cofactor evidence="1">
        <name>L-ascorbate</name>
        <dbReference type="ChEBI" id="CHEBI:38290"/>
    </cofactor>
</comment>
<dbReference type="PANTHER" id="PTHR10869">
    <property type="entry name" value="PROLYL 4-HYDROXYLASE ALPHA SUBUNIT"/>
    <property type="match status" value="1"/>
</dbReference>
<dbReference type="Pfam" id="PF13640">
    <property type="entry name" value="2OG-FeII_Oxy_3"/>
    <property type="match status" value="1"/>
</dbReference>
<dbReference type="Gene3D" id="2.60.120.620">
    <property type="entry name" value="q2cbj1_9rhob like domain"/>
    <property type="match status" value="1"/>
</dbReference>
<dbReference type="RefSeq" id="WP_153546941.1">
    <property type="nucleotide sequence ID" value="NZ_WIXK01000003.1"/>
</dbReference>
<name>A0A844ALN6_9RHOB</name>
<dbReference type="InterPro" id="IPR005123">
    <property type="entry name" value="Oxoglu/Fe-dep_dioxygenase_dom"/>
</dbReference>
<reference evidence="8 9" key="1">
    <citation type="submission" date="2019-10" db="EMBL/GenBank/DDBJ databases">
        <title>Epibacterium sp. nov., isolated from seawater.</title>
        <authorList>
            <person name="Zhang X."/>
            <person name="Li N."/>
        </authorList>
    </citation>
    <scope>NUCLEOTIDE SEQUENCE [LARGE SCALE GENOMIC DNA]</scope>
    <source>
        <strain evidence="8 9">SM1969</strain>
    </source>
</reference>
<gene>
    <name evidence="8" type="ORF">GG681_08180</name>
</gene>
<evidence type="ECO:0000256" key="6">
    <source>
        <dbReference type="ARBA" id="ARBA00023004"/>
    </source>
</evidence>
<keyword evidence="2" id="KW-0479">Metal-binding</keyword>
<evidence type="ECO:0000256" key="1">
    <source>
        <dbReference type="ARBA" id="ARBA00001961"/>
    </source>
</evidence>
<dbReference type="InterPro" id="IPR006620">
    <property type="entry name" value="Pro_4_hyd_alph"/>
</dbReference>
<keyword evidence="4" id="KW-0223">Dioxygenase</keyword>
<evidence type="ECO:0000256" key="4">
    <source>
        <dbReference type="ARBA" id="ARBA00022964"/>
    </source>
</evidence>
<evidence type="ECO:0000256" key="2">
    <source>
        <dbReference type="ARBA" id="ARBA00022723"/>
    </source>
</evidence>
<evidence type="ECO:0000313" key="8">
    <source>
        <dbReference type="EMBL" id="MQY42619.1"/>
    </source>
</evidence>
<keyword evidence="3" id="KW-0847">Vitamin C</keyword>
<keyword evidence="6" id="KW-0408">Iron</keyword>
<dbReference type="AlphaFoldDB" id="A0A844ALN6"/>
<comment type="caution">
    <text evidence="8">The sequence shown here is derived from an EMBL/GenBank/DDBJ whole genome shotgun (WGS) entry which is preliminary data.</text>
</comment>
<sequence>MTIPEVLRARVIEVPAFLSARECAQFIQRVERSEFEQAQLCTTMGTRTLPQIRNNDRLFLDDTTLATELWQRIADYFTEPFKGEQAIGLNPRFRIYRYGVGQFFDWHQDGSYCAPDGSESRFTCLIFLNDGFEGGGTTFADVFSPFHFADFTITPEVGKLLLFHHPLSHRGEAVMEGCKYVLRSDVMFVGA</sequence>
<dbReference type="GO" id="GO:0005506">
    <property type="term" value="F:iron ion binding"/>
    <property type="evidence" value="ECO:0007669"/>
    <property type="project" value="InterPro"/>
</dbReference>
<dbReference type="Proteomes" id="UP000436694">
    <property type="component" value="Unassembled WGS sequence"/>
</dbReference>
<dbReference type="SUPFAM" id="SSF51197">
    <property type="entry name" value="Clavaminate synthase-like"/>
    <property type="match status" value="1"/>
</dbReference>
<evidence type="ECO:0000256" key="5">
    <source>
        <dbReference type="ARBA" id="ARBA00023002"/>
    </source>
</evidence>